<feature type="binding site" evidence="17">
    <location>
        <begin position="87"/>
        <end position="89"/>
    </location>
    <ligand>
        <name>ATP</name>
        <dbReference type="ChEBI" id="CHEBI:30616"/>
    </ligand>
</feature>
<dbReference type="PANTHER" id="PTHR34299:SF1">
    <property type="entry name" value="DIACYLGLYCEROL KINASE"/>
    <property type="match status" value="1"/>
</dbReference>
<keyword evidence="3" id="KW-1003">Cell membrane</keyword>
<dbReference type="InterPro" id="IPR033717">
    <property type="entry name" value="UDPK"/>
</dbReference>
<dbReference type="PROSITE" id="PS01069">
    <property type="entry name" value="DAGK_PROKAR"/>
    <property type="match status" value="1"/>
</dbReference>
<dbReference type="KEGG" id="nnv:QNH39_19180"/>
<evidence type="ECO:0000256" key="17">
    <source>
        <dbReference type="PIRSR" id="PIRSR600829-3"/>
    </source>
</evidence>
<feature type="binding site" evidence="18">
    <location>
        <position position="78"/>
    </location>
    <ligand>
        <name>a divalent metal cation</name>
        <dbReference type="ChEBI" id="CHEBI:60240"/>
    </ligand>
</feature>
<dbReference type="RefSeq" id="WP_066090192.1">
    <property type="nucleotide sequence ID" value="NZ_CP126114.1"/>
</dbReference>
<keyword evidence="11" id="KW-0443">Lipid metabolism</keyword>
<evidence type="ECO:0000256" key="8">
    <source>
        <dbReference type="ARBA" id="ARBA00022777"/>
    </source>
</evidence>
<feature type="transmembrane region" description="Helical" evidence="19">
    <location>
        <begin position="98"/>
        <end position="123"/>
    </location>
</feature>
<feature type="transmembrane region" description="Helical" evidence="19">
    <location>
        <begin position="35"/>
        <end position="52"/>
    </location>
</feature>
<keyword evidence="13" id="KW-0594">Phospholipid biosynthesis</keyword>
<feature type="binding site" evidence="17">
    <location>
        <position position="78"/>
    </location>
    <ligand>
        <name>ATP</name>
        <dbReference type="ChEBI" id="CHEBI:30616"/>
    </ligand>
</feature>
<protein>
    <submittedName>
        <fullName evidence="20">Diacylglycerol kinase family protein</fullName>
        <ecNumber evidence="20">2.7.1.-</ecNumber>
    </submittedName>
</protein>
<evidence type="ECO:0000256" key="15">
    <source>
        <dbReference type="PIRSR" id="PIRSR600829-1"/>
    </source>
</evidence>
<comment type="cofactor">
    <cofactor evidence="18">
        <name>Mg(2+)</name>
        <dbReference type="ChEBI" id="CHEBI:18420"/>
    </cofactor>
    <text evidence="18">Mn(2+), Zn(2+), Cd(2+) and Co(2+) support activity to lesser extents.</text>
</comment>
<dbReference type="Gene3D" id="1.10.287.3610">
    <property type="match status" value="1"/>
</dbReference>
<keyword evidence="9 17" id="KW-0067">ATP-binding</keyword>
<evidence type="ECO:0000256" key="16">
    <source>
        <dbReference type="PIRSR" id="PIRSR600829-2"/>
    </source>
</evidence>
<feature type="active site" description="Proton acceptor" evidence="15">
    <location>
        <position position="71"/>
    </location>
</feature>
<dbReference type="InterPro" id="IPR000829">
    <property type="entry name" value="DAGK"/>
</dbReference>
<gene>
    <name evidence="20" type="ORF">QNH39_19180</name>
</gene>
<keyword evidence="7 17" id="KW-0547">Nucleotide-binding</keyword>
<evidence type="ECO:0000256" key="3">
    <source>
        <dbReference type="ARBA" id="ARBA00022475"/>
    </source>
</evidence>
<dbReference type="GO" id="GO:0008654">
    <property type="term" value="P:phospholipid biosynthetic process"/>
    <property type="evidence" value="ECO:0007669"/>
    <property type="project" value="UniProtKB-KW"/>
</dbReference>
<comment type="similarity">
    <text evidence="2">Belongs to the bacterial diacylglycerol kinase family.</text>
</comment>
<feature type="binding site" evidence="17">
    <location>
        <position position="18"/>
    </location>
    <ligand>
        <name>ATP</name>
        <dbReference type="ChEBI" id="CHEBI:30616"/>
    </ligand>
</feature>
<keyword evidence="8 20" id="KW-0418">Kinase</keyword>
<evidence type="ECO:0000313" key="20">
    <source>
        <dbReference type="EMBL" id="WHY84757.1"/>
    </source>
</evidence>
<evidence type="ECO:0000256" key="14">
    <source>
        <dbReference type="ARBA" id="ARBA00023264"/>
    </source>
</evidence>
<evidence type="ECO:0000256" key="2">
    <source>
        <dbReference type="ARBA" id="ARBA00005967"/>
    </source>
</evidence>
<dbReference type="InterPro" id="IPR036945">
    <property type="entry name" value="DAGK_sf"/>
</dbReference>
<dbReference type="Proteomes" id="UP001178288">
    <property type="component" value="Chromosome"/>
</dbReference>
<feature type="binding site" evidence="16">
    <location>
        <position position="71"/>
    </location>
    <ligand>
        <name>substrate</name>
    </ligand>
</feature>
<dbReference type="GO" id="GO:0005886">
    <property type="term" value="C:plasma membrane"/>
    <property type="evidence" value="ECO:0007669"/>
    <property type="project" value="UniProtKB-SubCell"/>
</dbReference>
<evidence type="ECO:0000256" key="11">
    <source>
        <dbReference type="ARBA" id="ARBA00023098"/>
    </source>
</evidence>
<evidence type="ECO:0000256" key="18">
    <source>
        <dbReference type="PIRSR" id="PIRSR600829-4"/>
    </source>
</evidence>
<name>A0AA95MJ29_9BACI</name>
<evidence type="ECO:0000256" key="9">
    <source>
        <dbReference type="ARBA" id="ARBA00022840"/>
    </source>
</evidence>
<keyword evidence="6 19" id="KW-0812">Transmembrane</keyword>
<feature type="binding site" evidence="17">
    <location>
        <begin position="96"/>
        <end position="97"/>
    </location>
    <ligand>
        <name>ATP</name>
        <dbReference type="ChEBI" id="CHEBI:30616"/>
    </ligand>
</feature>
<evidence type="ECO:0000256" key="6">
    <source>
        <dbReference type="ARBA" id="ARBA00022692"/>
    </source>
</evidence>
<dbReference type="Pfam" id="PF01219">
    <property type="entry name" value="DAGK_prokar"/>
    <property type="match status" value="1"/>
</dbReference>
<organism evidence="20 21">
    <name type="scientific">Neobacillus novalis</name>
    <dbReference type="NCBI Taxonomy" id="220687"/>
    <lineage>
        <taxon>Bacteria</taxon>
        <taxon>Bacillati</taxon>
        <taxon>Bacillota</taxon>
        <taxon>Bacilli</taxon>
        <taxon>Bacillales</taxon>
        <taxon>Bacillaceae</taxon>
        <taxon>Neobacillus</taxon>
    </lineage>
</organism>
<comment type="subcellular location">
    <subcellularLocation>
        <location evidence="1">Cell membrane</location>
        <topology evidence="1">Multi-pass membrane protein</topology>
    </subcellularLocation>
</comment>
<keyword evidence="18" id="KW-0460">Magnesium</keyword>
<evidence type="ECO:0000256" key="19">
    <source>
        <dbReference type="SAM" id="Phobius"/>
    </source>
</evidence>
<evidence type="ECO:0000256" key="10">
    <source>
        <dbReference type="ARBA" id="ARBA00022989"/>
    </source>
</evidence>
<keyword evidence="18" id="KW-0479">Metal-binding</keyword>
<dbReference type="GO" id="GO:0016301">
    <property type="term" value="F:kinase activity"/>
    <property type="evidence" value="ECO:0007669"/>
    <property type="project" value="UniProtKB-KW"/>
</dbReference>
<sequence length="126" mass="14076">MDSQDKRNPIPFISSLSYAISGVNTALRAERNMRIHFISSIIVLLVSFYFSITKIEWLFILLAIGGMFALELVNTAIERVVDLVTEEYHPLAKQAKDLAAGAVLVYAFLSVAMGMIIFSPYVLNLF</sequence>
<evidence type="ECO:0000256" key="4">
    <source>
        <dbReference type="ARBA" id="ARBA00022516"/>
    </source>
</evidence>
<feature type="binding site" evidence="18">
    <location>
        <position position="30"/>
    </location>
    <ligand>
        <name>a divalent metal cation</name>
        <dbReference type="ChEBI" id="CHEBI:60240"/>
    </ligand>
</feature>
<evidence type="ECO:0000313" key="21">
    <source>
        <dbReference type="Proteomes" id="UP001178288"/>
    </source>
</evidence>
<feature type="transmembrane region" description="Helical" evidence="19">
    <location>
        <begin position="58"/>
        <end position="77"/>
    </location>
</feature>
<reference evidence="20" key="1">
    <citation type="submission" date="2023-05" db="EMBL/GenBank/DDBJ databases">
        <title>Comparative genomics of Bacillaceae isolates and their secondary metabolite potential.</title>
        <authorList>
            <person name="Song L."/>
            <person name="Nielsen L.J."/>
            <person name="Mohite O."/>
            <person name="Xu X."/>
            <person name="Weber T."/>
            <person name="Kovacs A.T."/>
        </authorList>
    </citation>
    <scope>NUCLEOTIDE SEQUENCE</scope>
    <source>
        <strain evidence="20">XLM17</strain>
    </source>
</reference>
<dbReference type="EC" id="2.7.1.-" evidence="20"/>
<dbReference type="GO" id="GO:0005524">
    <property type="term" value="F:ATP binding"/>
    <property type="evidence" value="ECO:0007669"/>
    <property type="project" value="UniProtKB-KW"/>
</dbReference>
<evidence type="ECO:0000256" key="7">
    <source>
        <dbReference type="ARBA" id="ARBA00022741"/>
    </source>
</evidence>
<dbReference type="GO" id="GO:0046872">
    <property type="term" value="F:metal ion binding"/>
    <property type="evidence" value="ECO:0007669"/>
    <property type="project" value="UniProtKB-KW"/>
</dbReference>
<evidence type="ECO:0000256" key="5">
    <source>
        <dbReference type="ARBA" id="ARBA00022679"/>
    </source>
</evidence>
<evidence type="ECO:0000256" key="1">
    <source>
        <dbReference type="ARBA" id="ARBA00004651"/>
    </source>
</evidence>
<dbReference type="PANTHER" id="PTHR34299">
    <property type="entry name" value="DIACYLGLYCEROL KINASE"/>
    <property type="match status" value="1"/>
</dbReference>
<keyword evidence="10 19" id="KW-1133">Transmembrane helix</keyword>
<feature type="binding site" evidence="17">
    <location>
        <position position="30"/>
    </location>
    <ligand>
        <name>ATP</name>
        <dbReference type="ChEBI" id="CHEBI:30616"/>
    </ligand>
</feature>
<evidence type="ECO:0000256" key="12">
    <source>
        <dbReference type="ARBA" id="ARBA00023136"/>
    </source>
</evidence>
<keyword evidence="21" id="KW-1185">Reference proteome</keyword>
<keyword evidence="14" id="KW-1208">Phospholipid metabolism</keyword>
<accession>A0AA95MJ29</accession>
<keyword evidence="5 20" id="KW-0808">Transferase</keyword>
<keyword evidence="4" id="KW-0444">Lipid biosynthesis</keyword>
<dbReference type="AlphaFoldDB" id="A0AA95MJ29"/>
<evidence type="ECO:0000256" key="13">
    <source>
        <dbReference type="ARBA" id="ARBA00023209"/>
    </source>
</evidence>
<keyword evidence="12 19" id="KW-0472">Membrane</keyword>
<proteinExistence type="inferred from homology"/>
<dbReference type="CDD" id="cd14265">
    <property type="entry name" value="UDPK_IM_like"/>
    <property type="match status" value="1"/>
</dbReference>
<dbReference type="EMBL" id="CP126114">
    <property type="protein sequence ID" value="WHY84757.1"/>
    <property type="molecule type" value="Genomic_DNA"/>
</dbReference>